<dbReference type="GO" id="GO:0019069">
    <property type="term" value="P:viral capsid assembly"/>
    <property type="evidence" value="ECO:0007669"/>
    <property type="project" value="InterPro"/>
</dbReference>
<organism evidence="1">
    <name type="scientific">uncultured Caudovirales phage</name>
    <dbReference type="NCBI Taxonomy" id="2100421"/>
    <lineage>
        <taxon>Viruses</taxon>
        <taxon>Duplodnaviria</taxon>
        <taxon>Heunggongvirae</taxon>
        <taxon>Uroviricota</taxon>
        <taxon>Caudoviricetes</taxon>
        <taxon>Peduoviridae</taxon>
        <taxon>Maltschvirus</taxon>
        <taxon>Maltschvirus maltsch</taxon>
    </lineage>
</organism>
<accession>A0A6J5M3Z7</accession>
<gene>
    <name evidence="1" type="ORF">UFOVP401_16</name>
</gene>
<dbReference type="EMBL" id="LR796384">
    <property type="protein sequence ID" value="CAB4140911.1"/>
    <property type="molecule type" value="Genomic_DNA"/>
</dbReference>
<reference evidence="1" key="1">
    <citation type="submission" date="2020-04" db="EMBL/GenBank/DDBJ databases">
        <authorList>
            <person name="Chiriac C."/>
            <person name="Salcher M."/>
            <person name="Ghai R."/>
            <person name="Kavagutti S V."/>
        </authorList>
    </citation>
    <scope>NUCLEOTIDE SEQUENCE</scope>
</reference>
<dbReference type="Pfam" id="PF05396">
    <property type="entry name" value="Phage_T7_Capsid"/>
    <property type="match status" value="1"/>
</dbReference>
<name>A0A6J5M3Z7_9CAUD</name>
<evidence type="ECO:0000313" key="1">
    <source>
        <dbReference type="EMBL" id="CAB4140911.1"/>
    </source>
</evidence>
<protein>
    <submittedName>
        <fullName evidence="1">Capsid assembly protein</fullName>
    </submittedName>
</protein>
<proteinExistence type="predicted"/>
<sequence>MSNHQQVTIVRDTAESNNEVDALAQAIAQQGATEEAQQPVAESRPGWLPEKFQNAEDMAKAYSELEKKIGTKTGITPDAFQKYSEEFIANGDLSDESVKAVSSLGIPEEIVRAYVEGQKAVMDANINSIYGMAGGEPQYQSMLEWAADVLPEAEVDAFNDIIGSGNMNTIRMAVQGLKARFEQSNGVKGRLIQGETSGSSGSAFRSIAEIVSAMKDPRYAKDPAYRQDVEQRVALSNALGVNR</sequence>
<dbReference type="InterPro" id="IPR008768">
    <property type="entry name" value="Gp9-like"/>
</dbReference>